<evidence type="ECO:0000313" key="8">
    <source>
        <dbReference type="Proteomes" id="UP000068137"/>
    </source>
</evidence>
<dbReference type="PROSITE" id="PS00211">
    <property type="entry name" value="ABC_TRANSPORTER_1"/>
    <property type="match status" value="1"/>
</dbReference>
<reference evidence="6 8" key="1">
    <citation type="journal article" date="2015" name="Genome Announc.">
        <title>Complete Genome Sequences for Two Strains of a Novel Fastidious, Partially Acid-Fast, Gram-Positive Corynebacterineae Bacterium, Derived from Human Clinical Samples.</title>
        <authorList>
            <person name="Nicholson A.C."/>
            <person name="Bell M."/>
            <person name="Humrighouse B.W."/>
            <person name="McQuiston J.R."/>
        </authorList>
    </citation>
    <scope>NUCLEOTIDE SEQUENCE [LARGE SCALE GENOMIC DNA]</scope>
    <source>
        <strain evidence="6 8">X1698</strain>
    </source>
</reference>
<keyword evidence="4" id="KW-1278">Translocase</keyword>
<dbReference type="InterPro" id="IPR003593">
    <property type="entry name" value="AAA+_ATPase"/>
</dbReference>
<dbReference type="EMBL" id="LR584267">
    <property type="protein sequence ID" value="VHO01568.1"/>
    <property type="molecule type" value="Genomic_DNA"/>
</dbReference>
<dbReference type="GO" id="GO:0005524">
    <property type="term" value="F:ATP binding"/>
    <property type="evidence" value="ECO:0007669"/>
    <property type="project" value="UniProtKB-KW"/>
</dbReference>
<gene>
    <name evidence="7" type="primary">hmuV</name>
    <name evidence="6" type="ORF">AL705_07555</name>
    <name evidence="7" type="ORF">LC603019_01502</name>
</gene>
<keyword evidence="3 7" id="KW-0067">ATP-binding</keyword>
<dbReference type="AlphaFoldDB" id="A0A0M4MYE4"/>
<dbReference type="RefSeq" id="WP_053962479.1">
    <property type="nucleotide sequence ID" value="NZ_CP009312.1"/>
</dbReference>
<dbReference type="PANTHER" id="PTHR42794:SF1">
    <property type="entry name" value="HEMIN IMPORT ATP-BINDING PROTEIN HMUV"/>
    <property type="match status" value="1"/>
</dbReference>
<evidence type="ECO:0000256" key="1">
    <source>
        <dbReference type="ARBA" id="ARBA00022448"/>
    </source>
</evidence>
<dbReference type="SMART" id="SM00382">
    <property type="entry name" value="AAA"/>
    <property type="match status" value="1"/>
</dbReference>
<dbReference type="GO" id="GO:0016887">
    <property type="term" value="F:ATP hydrolysis activity"/>
    <property type="evidence" value="ECO:0007669"/>
    <property type="project" value="InterPro"/>
</dbReference>
<name>A0A0M4MYE4_9ACTN</name>
<dbReference type="EMBL" id="CP012390">
    <property type="protein sequence ID" value="ALE19406.1"/>
    <property type="molecule type" value="Genomic_DNA"/>
</dbReference>
<feature type="domain" description="ABC transporter" evidence="5">
    <location>
        <begin position="13"/>
        <end position="246"/>
    </location>
</feature>
<dbReference type="CDD" id="cd03214">
    <property type="entry name" value="ABC_Iron-Siderophores_B12_Hemin"/>
    <property type="match status" value="1"/>
</dbReference>
<dbReference type="OrthoDB" id="3579586at2"/>
<sequence length="269" mass="28481">MSTTPSVNGSTVIEANHVGCVRSKRSILNDVSVTVHAGEVIALVGPNGAGKSTLLSVLAGDLPISAGSVSVCGDDLTSLSVRELSHRRAVLTQSNHVGFEFLVSEVIEMGRAPWTRTPQAAEDAEAIVGAIAAMDVEPFLPKLFNELSGGERARVSMARVLAQRTPILMLDEPTAALDIQHQERLMQVVRERAAHGVGAVVVLHDLGLAAAYADTIVVLADGAVVAQGEPREVLTVDLLSRVYNTPVRIVEDGVGSFHVVPDRSDYQRA</sequence>
<organism evidence="6 8">
    <name type="scientific">Lawsonella clevelandensis</name>
    <dbReference type="NCBI Taxonomy" id="1528099"/>
    <lineage>
        <taxon>Bacteria</taxon>
        <taxon>Bacillati</taxon>
        <taxon>Actinomycetota</taxon>
        <taxon>Actinomycetes</taxon>
        <taxon>Mycobacteriales</taxon>
        <taxon>Lawsonellaceae</taxon>
        <taxon>Lawsonella</taxon>
    </lineage>
</organism>
<dbReference type="GeneID" id="84895397"/>
<reference evidence="6" key="2">
    <citation type="journal article" date="2016" name="Int. J. Syst. Evol. Microbiol.">
        <title>Lawsonella clevelandensis gen. nov., sp. nov., a new member of the suborder Corynebacterineae isolated from human abscesses.</title>
        <authorList>
            <person name="Bell M.E."/>
            <person name="Bernard K.A."/>
            <person name="Harrington S.M."/>
            <person name="Patel N.B."/>
            <person name="Tucker T.A."/>
            <person name="Metcalfe M.G."/>
            <person name="McQuiston J.R."/>
        </authorList>
    </citation>
    <scope>NUCLEOTIDE SEQUENCE</scope>
    <source>
        <strain evidence="6">X1698</strain>
    </source>
</reference>
<keyword evidence="9" id="KW-1185">Reference proteome</keyword>
<dbReference type="Gene3D" id="3.40.50.300">
    <property type="entry name" value="P-loop containing nucleotide triphosphate hydrolases"/>
    <property type="match status" value="1"/>
</dbReference>
<evidence type="ECO:0000313" key="7">
    <source>
        <dbReference type="EMBL" id="VHO01568.1"/>
    </source>
</evidence>
<evidence type="ECO:0000256" key="4">
    <source>
        <dbReference type="ARBA" id="ARBA00022967"/>
    </source>
</evidence>
<evidence type="ECO:0000256" key="3">
    <source>
        <dbReference type="ARBA" id="ARBA00022840"/>
    </source>
</evidence>
<dbReference type="Proteomes" id="UP000324288">
    <property type="component" value="Chromosome"/>
</dbReference>
<dbReference type="SUPFAM" id="SSF52540">
    <property type="entry name" value="P-loop containing nucleoside triphosphate hydrolases"/>
    <property type="match status" value="1"/>
</dbReference>
<dbReference type="FunFam" id="3.40.50.300:FF:000134">
    <property type="entry name" value="Iron-enterobactin ABC transporter ATP-binding protein"/>
    <property type="match status" value="1"/>
</dbReference>
<dbReference type="InterPro" id="IPR003439">
    <property type="entry name" value="ABC_transporter-like_ATP-bd"/>
</dbReference>
<keyword evidence="1" id="KW-0813">Transport</keyword>
<dbReference type="InterPro" id="IPR027417">
    <property type="entry name" value="P-loop_NTPase"/>
</dbReference>
<dbReference type="KEGG" id="cbq:AL705_07555"/>
<keyword evidence="2" id="KW-0547">Nucleotide-binding</keyword>
<proteinExistence type="predicted"/>
<dbReference type="PANTHER" id="PTHR42794">
    <property type="entry name" value="HEMIN IMPORT ATP-BINDING PROTEIN HMUV"/>
    <property type="match status" value="1"/>
</dbReference>
<protein>
    <submittedName>
        <fullName evidence="7">Hemin import ATP-binding protein HmuV</fullName>
    </submittedName>
</protein>
<evidence type="ECO:0000256" key="2">
    <source>
        <dbReference type="ARBA" id="ARBA00022741"/>
    </source>
</evidence>
<accession>A0A0M4MYE4</accession>
<dbReference type="Pfam" id="PF00005">
    <property type="entry name" value="ABC_tran"/>
    <property type="match status" value="1"/>
</dbReference>
<dbReference type="InterPro" id="IPR017871">
    <property type="entry name" value="ABC_transporter-like_CS"/>
</dbReference>
<evidence type="ECO:0000313" key="6">
    <source>
        <dbReference type="EMBL" id="ALE19406.1"/>
    </source>
</evidence>
<reference evidence="7 9" key="3">
    <citation type="submission" date="2019-04" db="EMBL/GenBank/DDBJ databases">
        <authorList>
            <person name="Seth-Smith MB H."/>
            <person name="Seth-Smith H."/>
        </authorList>
    </citation>
    <scope>NUCLEOTIDE SEQUENCE [LARGE SCALE GENOMIC DNA]</scope>
    <source>
        <strain evidence="7">USB-603019</strain>
    </source>
</reference>
<dbReference type="STRING" id="1528099.AL705_07555"/>
<dbReference type="NCBIfam" id="NF010068">
    <property type="entry name" value="PRK13548.1"/>
    <property type="match status" value="1"/>
</dbReference>
<dbReference type="Proteomes" id="UP000068137">
    <property type="component" value="Chromosome"/>
</dbReference>
<dbReference type="PROSITE" id="PS50893">
    <property type="entry name" value="ABC_TRANSPORTER_2"/>
    <property type="match status" value="1"/>
</dbReference>
<evidence type="ECO:0000259" key="5">
    <source>
        <dbReference type="PROSITE" id="PS50893"/>
    </source>
</evidence>
<evidence type="ECO:0000313" key="9">
    <source>
        <dbReference type="Proteomes" id="UP000324288"/>
    </source>
</evidence>